<dbReference type="PANTHER" id="PTHR15052:SF2">
    <property type="entry name" value="GENERAL TRANSCRIPTION FACTOR 3C POLYPEPTIDE 2"/>
    <property type="match status" value="1"/>
</dbReference>
<evidence type="ECO:0000313" key="5">
    <source>
        <dbReference type="EMBL" id="EQC36704.1"/>
    </source>
</evidence>
<keyword evidence="3" id="KW-0539">Nucleus</keyword>
<dbReference type="SMART" id="SM00384">
    <property type="entry name" value="AT_hook"/>
    <property type="match status" value="8"/>
</dbReference>
<feature type="region of interest" description="Disordered" evidence="4">
    <location>
        <begin position="612"/>
        <end position="666"/>
    </location>
</feature>
<keyword evidence="6" id="KW-1185">Reference proteome</keyword>
<feature type="compositionally biased region" description="Low complexity" evidence="4">
    <location>
        <begin position="818"/>
        <end position="843"/>
    </location>
</feature>
<feature type="compositionally biased region" description="Basic and acidic residues" evidence="4">
    <location>
        <begin position="863"/>
        <end position="887"/>
    </location>
</feature>
<evidence type="ECO:0000256" key="2">
    <source>
        <dbReference type="ARBA" id="ARBA00023163"/>
    </source>
</evidence>
<reference evidence="5 6" key="1">
    <citation type="submission" date="2012-04" db="EMBL/GenBank/DDBJ databases">
        <title>The Genome Sequence of Saprolegnia declina VS20.</title>
        <authorList>
            <consortium name="The Broad Institute Genome Sequencing Platform"/>
            <person name="Russ C."/>
            <person name="Nusbaum C."/>
            <person name="Tyler B."/>
            <person name="van West P."/>
            <person name="Dieguez-Uribeondo J."/>
            <person name="de Bruijn I."/>
            <person name="Tripathy S."/>
            <person name="Jiang R."/>
            <person name="Young S.K."/>
            <person name="Zeng Q."/>
            <person name="Gargeya S."/>
            <person name="Fitzgerald M."/>
            <person name="Haas B."/>
            <person name="Abouelleil A."/>
            <person name="Alvarado L."/>
            <person name="Arachchi H.M."/>
            <person name="Berlin A."/>
            <person name="Chapman S.B."/>
            <person name="Goldberg J."/>
            <person name="Griggs A."/>
            <person name="Gujja S."/>
            <person name="Hansen M."/>
            <person name="Howarth C."/>
            <person name="Imamovic A."/>
            <person name="Larimer J."/>
            <person name="McCowen C."/>
            <person name="Montmayeur A."/>
            <person name="Murphy C."/>
            <person name="Neiman D."/>
            <person name="Pearson M."/>
            <person name="Priest M."/>
            <person name="Roberts A."/>
            <person name="Saif S."/>
            <person name="Shea T."/>
            <person name="Sisk P."/>
            <person name="Sykes S."/>
            <person name="Wortman J."/>
            <person name="Nusbaum C."/>
            <person name="Birren B."/>
        </authorList>
    </citation>
    <scope>NUCLEOTIDE SEQUENCE [LARGE SCALE GENOMIC DNA]</scope>
    <source>
        <strain evidence="5 6">VS20</strain>
    </source>
</reference>
<protein>
    <submittedName>
        <fullName evidence="5">Uncharacterized protein</fullName>
    </submittedName>
</protein>
<dbReference type="SMART" id="SM00320">
    <property type="entry name" value="WD40"/>
    <property type="match status" value="3"/>
</dbReference>
<feature type="compositionally biased region" description="Acidic residues" evidence="4">
    <location>
        <begin position="519"/>
        <end position="531"/>
    </location>
</feature>
<organism evidence="5 6">
    <name type="scientific">Saprolegnia diclina (strain VS20)</name>
    <dbReference type="NCBI Taxonomy" id="1156394"/>
    <lineage>
        <taxon>Eukaryota</taxon>
        <taxon>Sar</taxon>
        <taxon>Stramenopiles</taxon>
        <taxon>Oomycota</taxon>
        <taxon>Saprolegniomycetes</taxon>
        <taxon>Saprolegniales</taxon>
        <taxon>Saprolegniaceae</taxon>
        <taxon>Saprolegnia</taxon>
    </lineage>
</organism>
<feature type="compositionally biased region" description="Acidic residues" evidence="4">
    <location>
        <begin position="565"/>
        <end position="575"/>
    </location>
</feature>
<feature type="region of interest" description="Disordered" evidence="4">
    <location>
        <begin position="678"/>
        <end position="725"/>
    </location>
</feature>
<name>T0QFH8_SAPDV</name>
<feature type="compositionally biased region" description="Low complexity" evidence="4">
    <location>
        <begin position="628"/>
        <end position="640"/>
    </location>
</feature>
<feature type="compositionally biased region" description="Basic residues" evidence="4">
    <location>
        <begin position="455"/>
        <end position="467"/>
    </location>
</feature>
<dbReference type="GO" id="GO:0005634">
    <property type="term" value="C:nucleus"/>
    <property type="evidence" value="ECO:0007669"/>
    <property type="project" value="UniProtKB-SubCell"/>
</dbReference>
<dbReference type="Pfam" id="PF02178">
    <property type="entry name" value="AT_hook"/>
    <property type="match status" value="5"/>
</dbReference>
<dbReference type="VEuPathDB" id="FungiDB:SDRG_06138"/>
<dbReference type="GO" id="GO:0003677">
    <property type="term" value="F:DNA binding"/>
    <property type="evidence" value="ECO:0007669"/>
    <property type="project" value="InterPro"/>
</dbReference>
<evidence type="ECO:0000313" key="6">
    <source>
        <dbReference type="Proteomes" id="UP000030762"/>
    </source>
</evidence>
<evidence type="ECO:0000256" key="3">
    <source>
        <dbReference type="ARBA" id="ARBA00023242"/>
    </source>
</evidence>
<feature type="compositionally biased region" description="Basic and acidic residues" evidence="4">
    <location>
        <begin position="651"/>
        <end position="666"/>
    </location>
</feature>
<feature type="region of interest" description="Disordered" evidence="4">
    <location>
        <begin position="754"/>
        <end position="888"/>
    </location>
</feature>
<feature type="compositionally biased region" description="Basic residues" evidence="4">
    <location>
        <begin position="475"/>
        <end position="485"/>
    </location>
</feature>
<gene>
    <name evidence="5" type="ORF">SDRG_06138</name>
</gene>
<dbReference type="SUPFAM" id="SSF50978">
    <property type="entry name" value="WD40 repeat-like"/>
    <property type="match status" value="1"/>
</dbReference>
<dbReference type="PANTHER" id="PTHR15052">
    <property type="entry name" value="RNA POLYMERASE III TRANSCRIPTION INITIATION FACTOR COMPLEX SUBUNIT"/>
    <property type="match status" value="1"/>
</dbReference>
<accession>T0QFH8</accession>
<dbReference type="InterPro" id="IPR015943">
    <property type="entry name" value="WD40/YVTN_repeat-like_dom_sf"/>
</dbReference>
<dbReference type="STRING" id="1156394.T0QFH8"/>
<dbReference type="AlphaFoldDB" id="T0QFH8"/>
<dbReference type="InterPro" id="IPR052416">
    <property type="entry name" value="GTF3C_component"/>
</dbReference>
<dbReference type="GeneID" id="19946865"/>
<feature type="compositionally biased region" description="Basic residues" evidence="4">
    <location>
        <begin position="852"/>
        <end position="862"/>
    </location>
</feature>
<dbReference type="InterPro" id="IPR001680">
    <property type="entry name" value="WD40_rpt"/>
</dbReference>
<keyword evidence="2" id="KW-0804">Transcription</keyword>
<feature type="compositionally biased region" description="Basic residues" evidence="4">
    <location>
        <begin position="551"/>
        <end position="560"/>
    </location>
</feature>
<dbReference type="OrthoDB" id="4703at2759"/>
<feature type="compositionally biased region" description="Basic residues" evidence="4">
    <location>
        <begin position="691"/>
        <end position="700"/>
    </location>
</feature>
<feature type="compositionally biased region" description="Low complexity" evidence="4">
    <location>
        <begin position="576"/>
        <end position="586"/>
    </location>
</feature>
<sequence>METAYAKIAGVAAAPALRVSEAKAPDEVMEVAPFTSVAGDEAIYTNAGGPIWAMDWLVEGVGPAYLALGVHPTNADGSVSDHTYDQKYSGENVIQVWSMPKQHPETMAWTVGLRHDGGFAWDVQWNKHREHLPSEWQSGVGLLAAALADGRIVLYHVPKNTTEPILDLAPFCSTTRDHSVTLALRWSLVNPFQFLSGACDGSIQLWSIADAPTLTPLRRFDAVDTVCKLPSLGWGAGWVAVRDIAWCPYDPYIFATVGNDSMLRIWDVREPRACIRAHRLQGLTWALSVQWSSNCLLQVSGDQGCVLSFHLYSGTSTAVTWHPQVDSPVWQLGYSEELNERTIIASCCAAGTVRYILGLAPHVKRKRVPSVQLAQWTRPSDGHIHVDFAQRLAPEPNMSTKEKRTFPHRDVAIHRLAFGPIASHWQHSLVFGGHRGLLVLRQYPPDAFGKPSAFRLHKPVLGRPRKHPATERKKTGVRGRPRKATKAVVDDDDDDASKATVSEGSEDEAASGTSQSELDTSDIADDDDSDEDAGKSKKAGKAPVVSVPKRVLGRPRKKVVKPPADADDDDGDDEQIAPVVAAAKPTKAAKKAKPTKSKAIASESAVVLKPPTILAKKPRGRPRKVVSAATATTAVATTTTPKGKGKRPAVRKPDAETPPIKTERQRSLLDFFETPTKPAAAAAGAPDSVVVHKKRGRPRKIVMPEPAPPATAADKNVATAPADEGVGAAATNEGVGAAATGVAVAETTHSFLMLQPSDAAMPKRRGRPPKHDVTEPVVKLPRGRPRKNPIEDEMPKRPRGRPPKRPAPVLTGKDDGASTDTATPAPSPTQASAATEAPTQPSTVVATEPRTKKPPAAKKPPMRRPDDDETPIKQEPMTRRSRMRGDDAPDLEAPVAWVKGSVVHVLPRTWAGMNKLGGTGRITSLNDDGSVNVKYVLGGQDKNVRKEFITSTAAAAAPPDDANKRRRLD</sequence>
<feature type="region of interest" description="Disordered" evidence="4">
    <location>
        <begin position="451"/>
        <end position="600"/>
    </location>
</feature>
<dbReference type="Proteomes" id="UP000030762">
    <property type="component" value="Unassembled WGS sequence"/>
</dbReference>
<dbReference type="InterPro" id="IPR017956">
    <property type="entry name" value="AT_hook_DNA-bd_motif"/>
</dbReference>
<dbReference type="Gene3D" id="2.130.10.10">
    <property type="entry name" value="YVTN repeat-like/Quinoprotein amine dehydrogenase"/>
    <property type="match status" value="1"/>
</dbReference>
<dbReference type="PRINTS" id="PR00929">
    <property type="entry name" value="ATHOOK"/>
</dbReference>
<dbReference type="GO" id="GO:0000127">
    <property type="term" value="C:transcription factor TFIIIC complex"/>
    <property type="evidence" value="ECO:0007669"/>
    <property type="project" value="TreeGrafter"/>
</dbReference>
<dbReference type="EMBL" id="JH767147">
    <property type="protein sequence ID" value="EQC36704.1"/>
    <property type="molecule type" value="Genomic_DNA"/>
</dbReference>
<dbReference type="InParanoid" id="T0QFH8"/>
<comment type="subcellular location">
    <subcellularLocation>
        <location evidence="1">Nucleus</location>
    </subcellularLocation>
</comment>
<evidence type="ECO:0000256" key="1">
    <source>
        <dbReference type="ARBA" id="ARBA00004123"/>
    </source>
</evidence>
<proteinExistence type="predicted"/>
<dbReference type="RefSeq" id="XP_008610125.1">
    <property type="nucleotide sequence ID" value="XM_008611903.1"/>
</dbReference>
<feature type="compositionally biased region" description="Basic residues" evidence="4">
    <location>
        <begin position="587"/>
        <end position="596"/>
    </location>
</feature>
<evidence type="ECO:0000256" key="4">
    <source>
        <dbReference type="SAM" id="MobiDB-lite"/>
    </source>
</evidence>
<dbReference type="GO" id="GO:0006383">
    <property type="term" value="P:transcription by RNA polymerase III"/>
    <property type="evidence" value="ECO:0007669"/>
    <property type="project" value="TreeGrafter"/>
</dbReference>
<dbReference type="InterPro" id="IPR036322">
    <property type="entry name" value="WD40_repeat_dom_sf"/>
</dbReference>